<protein>
    <recommendedName>
        <fullName evidence="1">F-box domain-containing protein</fullName>
    </recommendedName>
</protein>
<evidence type="ECO:0000313" key="3">
    <source>
        <dbReference type="Proteomes" id="UP000824469"/>
    </source>
</evidence>
<dbReference type="PANTHER" id="PTHR48155">
    <property type="entry name" value="OS09G0497600 PROTEIN"/>
    <property type="match status" value="1"/>
</dbReference>
<reference evidence="2 3" key="1">
    <citation type="journal article" date="2021" name="Nat. Plants">
        <title>The Taxus genome provides insights into paclitaxel biosynthesis.</title>
        <authorList>
            <person name="Xiong X."/>
            <person name="Gou J."/>
            <person name="Liao Q."/>
            <person name="Li Y."/>
            <person name="Zhou Q."/>
            <person name="Bi G."/>
            <person name="Li C."/>
            <person name="Du R."/>
            <person name="Wang X."/>
            <person name="Sun T."/>
            <person name="Guo L."/>
            <person name="Liang H."/>
            <person name="Lu P."/>
            <person name="Wu Y."/>
            <person name="Zhang Z."/>
            <person name="Ro D.K."/>
            <person name="Shang Y."/>
            <person name="Huang S."/>
            <person name="Yan J."/>
        </authorList>
    </citation>
    <scope>NUCLEOTIDE SEQUENCE [LARGE SCALE GENOMIC DNA]</scope>
    <source>
        <strain evidence="2">Ta-2019</strain>
    </source>
</reference>
<name>A0AA38KHA7_TAXCH</name>
<dbReference type="Proteomes" id="UP000824469">
    <property type="component" value="Unassembled WGS sequence"/>
</dbReference>
<gene>
    <name evidence="2" type="ORF">KI387_011127</name>
</gene>
<evidence type="ECO:0000259" key="1">
    <source>
        <dbReference type="PROSITE" id="PS50181"/>
    </source>
</evidence>
<dbReference type="InterPro" id="IPR001810">
    <property type="entry name" value="F-box_dom"/>
</dbReference>
<dbReference type="SUPFAM" id="SSF81383">
    <property type="entry name" value="F-box domain"/>
    <property type="match status" value="1"/>
</dbReference>
<dbReference type="InterPro" id="IPR036047">
    <property type="entry name" value="F-box-like_dom_sf"/>
</dbReference>
<dbReference type="PROSITE" id="PS50181">
    <property type="entry name" value="FBOX"/>
    <property type="match status" value="1"/>
</dbReference>
<feature type="non-terminal residue" evidence="2">
    <location>
        <position position="1"/>
    </location>
</feature>
<accession>A0AA38KHA7</accession>
<dbReference type="Gene3D" id="1.20.1280.50">
    <property type="match status" value="1"/>
</dbReference>
<dbReference type="PANTHER" id="PTHR48155:SF1">
    <property type="entry name" value="F-BOX DOMAIN-CONTAINING PROTEIN"/>
    <property type="match status" value="1"/>
</dbReference>
<dbReference type="Pfam" id="PF00646">
    <property type="entry name" value="F-box"/>
    <property type="match status" value="1"/>
</dbReference>
<feature type="domain" description="F-box" evidence="1">
    <location>
        <begin position="69"/>
        <end position="115"/>
    </location>
</feature>
<organism evidence="2 3">
    <name type="scientific">Taxus chinensis</name>
    <name type="common">Chinese yew</name>
    <name type="synonym">Taxus wallichiana var. chinensis</name>
    <dbReference type="NCBI Taxonomy" id="29808"/>
    <lineage>
        <taxon>Eukaryota</taxon>
        <taxon>Viridiplantae</taxon>
        <taxon>Streptophyta</taxon>
        <taxon>Embryophyta</taxon>
        <taxon>Tracheophyta</taxon>
        <taxon>Spermatophyta</taxon>
        <taxon>Pinopsida</taxon>
        <taxon>Pinidae</taxon>
        <taxon>Conifers II</taxon>
        <taxon>Cupressales</taxon>
        <taxon>Taxaceae</taxon>
        <taxon>Taxus</taxon>
    </lineage>
</organism>
<proteinExistence type="predicted"/>
<dbReference type="OMA" id="IEDTKHT"/>
<comment type="caution">
    <text evidence="2">The sequence shown here is derived from an EMBL/GenBank/DDBJ whole genome shotgun (WGS) entry which is preliminary data.</text>
</comment>
<sequence length="241" mass="27354">RQASESMEGIISNVMMSEEGCSSISNKEDVPMHCTQEKVLEWPQTNLTQISSSRDSVMLDKFPNTEFEENGFDRLPDHLLIEIFVRLPASDWAAASCVQERCATLFRGEGLWKAALARRWPSAGKEKRWPGPIGRGLSKSKRRYTALYVSKNIFSFSSLDGDIDELTGHAYLFLKEQLELSVTHVSYGLLHGTIIDQFLACGKERDTAHELASKVWLAVINNLEENEHTFKLLMQIAEEWE</sequence>
<feature type="non-terminal residue" evidence="2">
    <location>
        <position position="241"/>
    </location>
</feature>
<dbReference type="EMBL" id="JAHRHJ020000008">
    <property type="protein sequence ID" value="KAH9306723.1"/>
    <property type="molecule type" value="Genomic_DNA"/>
</dbReference>
<evidence type="ECO:0000313" key="2">
    <source>
        <dbReference type="EMBL" id="KAH9306723.1"/>
    </source>
</evidence>
<dbReference type="AlphaFoldDB" id="A0AA38KHA7"/>
<keyword evidence="3" id="KW-1185">Reference proteome</keyword>